<dbReference type="Proteomes" id="UP000826195">
    <property type="component" value="Unassembled WGS sequence"/>
</dbReference>
<evidence type="ECO:0000313" key="2">
    <source>
        <dbReference type="Proteomes" id="UP000826195"/>
    </source>
</evidence>
<dbReference type="EMBL" id="JAHXZJ010002237">
    <property type="protein sequence ID" value="KAH0546352.1"/>
    <property type="molecule type" value="Genomic_DNA"/>
</dbReference>
<proteinExistence type="predicted"/>
<dbReference type="AlphaFoldDB" id="A0AAV7I699"/>
<comment type="caution">
    <text evidence="1">The sequence shown here is derived from an EMBL/GenBank/DDBJ whole genome shotgun (WGS) entry which is preliminary data.</text>
</comment>
<keyword evidence="2" id="KW-1185">Reference proteome</keyword>
<name>A0AAV7I699_COTGL</name>
<accession>A0AAV7I699</accession>
<organism evidence="1 2">
    <name type="scientific">Cotesia glomerata</name>
    <name type="common">Lepidopteran parasitic wasp</name>
    <name type="synonym">Apanteles glomeratus</name>
    <dbReference type="NCBI Taxonomy" id="32391"/>
    <lineage>
        <taxon>Eukaryota</taxon>
        <taxon>Metazoa</taxon>
        <taxon>Ecdysozoa</taxon>
        <taxon>Arthropoda</taxon>
        <taxon>Hexapoda</taxon>
        <taxon>Insecta</taxon>
        <taxon>Pterygota</taxon>
        <taxon>Neoptera</taxon>
        <taxon>Endopterygota</taxon>
        <taxon>Hymenoptera</taxon>
        <taxon>Apocrita</taxon>
        <taxon>Ichneumonoidea</taxon>
        <taxon>Braconidae</taxon>
        <taxon>Microgastrinae</taxon>
        <taxon>Cotesia</taxon>
    </lineage>
</organism>
<sequence>MSMWLDPSRYRRFAHRLHHLPCKPFQINGAQSLEYGNSNPVSCAIVFSNSIAELTLSNVSFLMRTGIQLNFEGLL</sequence>
<reference evidence="1 2" key="1">
    <citation type="journal article" date="2021" name="J. Hered.">
        <title>A chromosome-level genome assembly of the parasitoid wasp, Cotesia glomerata (Hymenoptera: Braconidae).</title>
        <authorList>
            <person name="Pinto B.J."/>
            <person name="Weis J.J."/>
            <person name="Gamble T."/>
            <person name="Ode P.J."/>
            <person name="Paul R."/>
            <person name="Zaspel J.M."/>
        </authorList>
    </citation>
    <scope>NUCLEOTIDE SEQUENCE [LARGE SCALE GENOMIC DNA]</scope>
    <source>
        <strain evidence="1">CgM1</strain>
    </source>
</reference>
<gene>
    <name evidence="1" type="ORF">KQX54_008855</name>
</gene>
<evidence type="ECO:0000313" key="1">
    <source>
        <dbReference type="EMBL" id="KAH0546352.1"/>
    </source>
</evidence>
<protein>
    <submittedName>
        <fullName evidence="1">Uncharacterized protein</fullName>
    </submittedName>
</protein>